<feature type="signal peptide" evidence="2">
    <location>
        <begin position="1"/>
        <end position="23"/>
    </location>
</feature>
<accession>A0ABW4RVX3</accession>
<evidence type="ECO:0008006" key="5">
    <source>
        <dbReference type="Google" id="ProtNLM"/>
    </source>
</evidence>
<evidence type="ECO:0000313" key="4">
    <source>
        <dbReference type="Proteomes" id="UP001597326"/>
    </source>
</evidence>
<feature type="region of interest" description="Disordered" evidence="1">
    <location>
        <begin position="19"/>
        <end position="42"/>
    </location>
</feature>
<evidence type="ECO:0000256" key="1">
    <source>
        <dbReference type="SAM" id="MobiDB-lite"/>
    </source>
</evidence>
<dbReference type="Proteomes" id="UP001597326">
    <property type="component" value="Unassembled WGS sequence"/>
</dbReference>
<sequence length="184" mass="20145">MKKLIAPLLAATLLVACSPADQPASSPTPTPPAPSATPSDPAQDPLYLEAVEVYKAYFAQMQKMESANFPQAQMPAEWDQWLAGTMRETVSELVKESYRLRGESDVRGATTLTYVKPDPDASVAGSITAIRVCADSRQIELLDKRDGRVIGHGPLVYKEIFFKRFDGKLKGFVQTVKDVEQCPA</sequence>
<name>A0ABW4RVX3_9ACTN</name>
<dbReference type="RefSeq" id="WP_343873589.1">
    <property type="nucleotide sequence ID" value="NZ_BAAAIX010000017.1"/>
</dbReference>
<proteinExistence type="predicted"/>
<keyword evidence="4" id="KW-1185">Reference proteome</keyword>
<comment type="caution">
    <text evidence="3">The sequence shown here is derived from an EMBL/GenBank/DDBJ whole genome shotgun (WGS) entry which is preliminary data.</text>
</comment>
<feature type="compositionally biased region" description="Pro residues" evidence="1">
    <location>
        <begin position="26"/>
        <end position="35"/>
    </location>
</feature>
<keyword evidence="2" id="KW-0732">Signal</keyword>
<evidence type="ECO:0000313" key="3">
    <source>
        <dbReference type="EMBL" id="MFD1890482.1"/>
    </source>
</evidence>
<evidence type="ECO:0000256" key="2">
    <source>
        <dbReference type="SAM" id="SignalP"/>
    </source>
</evidence>
<reference evidence="4" key="1">
    <citation type="journal article" date="2019" name="Int. J. Syst. Evol. Microbiol.">
        <title>The Global Catalogue of Microorganisms (GCM) 10K type strain sequencing project: providing services to taxonomists for standard genome sequencing and annotation.</title>
        <authorList>
            <consortium name="The Broad Institute Genomics Platform"/>
            <consortium name="The Broad Institute Genome Sequencing Center for Infectious Disease"/>
            <person name="Wu L."/>
            <person name="Ma J."/>
        </authorList>
    </citation>
    <scope>NUCLEOTIDE SEQUENCE [LARGE SCALE GENOMIC DNA]</scope>
    <source>
        <strain evidence="4">CAIM 431</strain>
    </source>
</reference>
<feature type="chain" id="PRO_5045419125" description="Nuclear transport factor 2 family protein" evidence="2">
    <location>
        <begin position="24"/>
        <end position="184"/>
    </location>
</feature>
<organism evidence="3 4">
    <name type="scientific">Luteococcus peritonei</name>
    <dbReference type="NCBI Taxonomy" id="88874"/>
    <lineage>
        <taxon>Bacteria</taxon>
        <taxon>Bacillati</taxon>
        <taxon>Actinomycetota</taxon>
        <taxon>Actinomycetes</taxon>
        <taxon>Propionibacteriales</taxon>
        <taxon>Propionibacteriaceae</taxon>
        <taxon>Luteococcus</taxon>
    </lineage>
</organism>
<dbReference type="EMBL" id="JBHUFZ010000020">
    <property type="protein sequence ID" value="MFD1890482.1"/>
    <property type="molecule type" value="Genomic_DNA"/>
</dbReference>
<gene>
    <name evidence="3" type="ORF">ACFSCS_09870</name>
</gene>
<dbReference type="PROSITE" id="PS51257">
    <property type="entry name" value="PROKAR_LIPOPROTEIN"/>
    <property type="match status" value="1"/>
</dbReference>
<protein>
    <recommendedName>
        <fullName evidence="5">Nuclear transport factor 2 family protein</fullName>
    </recommendedName>
</protein>